<comment type="caution">
    <text evidence="2">The sequence shown here is derived from an EMBL/GenBank/DDBJ whole genome shotgun (WGS) entry which is preliminary data.</text>
</comment>
<evidence type="ECO:0000256" key="1">
    <source>
        <dbReference type="SAM" id="SignalP"/>
    </source>
</evidence>
<dbReference type="RefSeq" id="WP_267533470.1">
    <property type="nucleotide sequence ID" value="NZ_JAPNKA010000001.1"/>
</dbReference>
<feature type="signal peptide" evidence="1">
    <location>
        <begin position="1"/>
        <end position="28"/>
    </location>
</feature>
<proteinExistence type="predicted"/>
<evidence type="ECO:0000313" key="3">
    <source>
        <dbReference type="Proteomes" id="UP001207654"/>
    </source>
</evidence>
<organism evidence="2 3">
    <name type="scientific">Archangium lansingense</name>
    <dbReference type="NCBI Taxonomy" id="2995310"/>
    <lineage>
        <taxon>Bacteria</taxon>
        <taxon>Pseudomonadati</taxon>
        <taxon>Myxococcota</taxon>
        <taxon>Myxococcia</taxon>
        <taxon>Myxococcales</taxon>
        <taxon>Cystobacterineae</taxon>
        <taxon>Archangiaceae</taxon>
        <taxon>Archangium</taxon>
    </lineage>
</organism>
<evidence type="ECO:0000313" key="2">
    <source>
        <dbReference type="EMBL" id="MCY1074508.1"/>
    </source>
</evidence>
<accession>A0ABT3ZYM1</accession>
<evidence type="ECO:0008006" key="4">
    <source>
        <dbReference type="Google" id="ProtNLM"/>
    </source>
</evidence>
<gene>
    <name evidence="2" type="ORF">OV287_08405</name>
</gene>
<protein>
    <recommendedName>
        <fullName evidence="4">Lipoprotein</fullName>
    </recommendedName>
</protein>
<sequence>MASASSLRFVLGALAACGLLAGCGRTVAQPATLADLQERTLKFTLTDVDSLERDSTVGAYRFTLVFSEGTSCARLADGATATLNGQAMKLEPGGVPDTGVGGRDVCEPPRATFDFDPERWDNEPTEDLRVILQDDTHSMVLVLRDAKAKRRFLRSGSSSPGTLRRGQSYTYGWLPETDVLQAPAKVSLIHKNSGALAILDVQQEGNAAHFTVPSETVEGQYILRMSGTAVAQVLSCEGVAGCEGGLFHSGDVDVNVSN</sequence>
<reference evidence="2 3" key="1">
    <citation type="submission" date="2022-11" db="EMBL/GenBank/DDBJ databases">
        <title>Minimal conservation of predation-associated metabolite biosynthetic gene clusters underscores biosynthetic potential of Myxococcota including descriptions for ten novel species: Archangium lansinium sp. nov., Myxococcus landrumus sp. nov., Nannocystis bai.</title>
        <authorList>
            <person name="Ahearne A."/>
            <person name="Stevens C."/>
            <person name="Phillips K."/>
        </authorList>
    </citation>
    <scope>NUCLEOTIDE SEQUENCE [LARGE SCALE GENOMIC DNA]</scope>
    <source>
        <strain evidence="2 3">MIWBW</strain>
    </source>
</reference>
<dbReference type="EMBL" id="JAPNKA010000001">
    <property type="protein sequence ID" value="MCY1074508.1"/>
    <property type="molecule type" value="Genomic_DNA"/>
</dbReference>
<keyword evidence="3" id="KW-1185">Reference proteome</keyword>
<feature type="chain" id="PRO_5046154919" description="Lipoprotein" evidence="1">
    <location>
        <begin position="29"/>
        <end position="258"/>
    </location>
</feature>
<keyword evidence="1" id="KW-0732">Signal</keyword>
<name>A0ABT3ZYM1_9BACT</name>
<dbReference type="Proteomes" id="UP001207654">
    <property type="component" value="Unassembled WGS sequence"/>
</dbReference>